<dbReference type="Proteomes" id="UP000027129">
    <property type="component" value="Unassembled WGS sequence"/>
</dbReference>
<evidence type="ECO:0000313" key="3">
    <source>
        <dbReference type="Proteomes" id="UP000027129"/>
    </source>
</evidence>
<organism evidence="2 3">
    <name type="scientific">Ligilactobacillus animalis</name>
    <dbReference type="NCBI Taxonomy" id="1605"/>
    <lineage>
        <taxon>Bacteria</taxon>
        <taxon>Bacillati</taxon>
        <taxon>Bacillota</taxon>
        <taxon>Bacilli</taxon>
        <taxon>Lactobacillales</taxon>
        <taxon>Lactobacillaceae</taxon>
        <taxon>Ligilactobacillus</taxon>
    </lineage>
</organism>
<keyword evidence="1" id="KW-0472">Membrane</keyword>
<feature type="transmembrane region" description="Helical" evidence="1">
    <location>
        <begin position="34"/>
        <end position="55"/>
    </location>
</feature>
<protein>
    <submittedName>
        <fullName evidence="2">Uncharacterized protein</fullName>
    </submittedName>
</protein>
<gene>
    <name evidence="2" type="ORF">Lani381_0373</name>
</gene>
<dbReference type="RefSeq" id="WP_035447223.1">
    <property type="nucleotide sequence ID" value="NZ_DBFOYY010000010.1"/>
</dbReference>
<sequence length="86" mass="9884">MADLLFDLLYKTENGKKLVAIFENYIELCHKHRWLGIVSYLVTVIVLAIFVVWLWNFLDGLVKTLLVLAILCIGGFISLVASIFRR</sequence>
<keyword evidence="3" id="KW-1185">Reference proteome</keyword>
<comment type="caution">
    <text evidence="2">The sequence shown here is derived from an EMBL/GenBank/DDBJ whole genome shotgun (WGS) entry which is preliminary data.</text>
</comment>
<evidence type="ECO:0000313" key="2">
    <source>
        <dbReference type="EMBL" id="KDA46353.1"/>
    </source>
</evidence>
<name>A0ABR4RQK7_9LACO</name>
<keyword evidence="1" id="KW-1133">Transmembrane helix</keyword>
<reference evidence="2 3" key="1">
    <citation type="submission" date="2014-04" db="EMBL/GenBank/DDBJ databases">
        <title>Draft Genome Sequence of Lactobacillus animalis 381-IL-28.</title>
        <authorList>
            <person name="Sturino J.M."/>
            <person name="Rajendran M."/>
            <person name="Altermann E."/>
        </authorList>
    </citation>
    <scope>NUCLEOTIDE SEQUENCE [LARGE SCALE GENOMIC DNA]</scope>
    <source>
        <strain evidence="2 3">381-IL-28</strain>
    </source>
</reference>
<proteinExistence type="predicted"/>
<accession>A0ABR4RQK7</accession>
<evidence type="ECO:0000256" key="1">
    <source>
        <dbReference type="SAM" id="Phobius"/>
    </source>
</evidence>
<keyword evidence="1" id="KW-0812">Transmembrane</keyword>
<dbReference type="EMBL" id="JMHU01000004">
    <property type="protein sequence ID" value="KDA46353.1"/>
    <property type="molecule type" value="Genomic_DNA"/>
</dbReference>
<feature type="transmembrane region" description="Helical" evidence="1">
    <location>
        <begin position="61"/>
        <end position="84"/>
    </location>
</feature>